<dbReference type="GO" id="GO:0006355">
    <property type="term" value="P:regulation of DNA-templated transcription"/>
    <property type="evidence" value="ECO:0007669"/>
    <property type="project" value="InterPro"/>
</dbReference>
<dbReference type="HAMAP" id="MF_04158">
    <property type="entry name" value="Antitermination_lambda"/>
    <property type="match status" value="1"/>
</dbReference>
<dbReference type="Gene3D" id="1.10.274.110">
    <property type="match status" value="2"/>
</dbReference>
<dbReference type="EMBL" id="CP029989">
    <property type="protein sequence ID" value="AXC73025.1"/>
    <property type="molecule type" value="Genomic_DNA"/>
</dbReference>
<dbReference type="InterPro" id="IPR038500">
    <property type="entry name" value="Antitermination_sf"/>
</dbReference>
<dbReference type="InterPro" id="IPR036410">
    <property type="entry name" value="HSP_DnaJ_Cys-rich_dom_sf"/>
</dbReference>
<sequence>MNLESLPKYYSPKSPKLNDGAVTTSSEALTITDVMAAQGMVQSKAPLGFALFLGKMGIQEPQPAIDALVDYAMALNNPVLKKLSEKSRLEVVQVLVKFAYADYSRSAASKAACSHCGGSGIRRVMRNVVKHPGVKGVEPTIKREEVEEMCQHCKGKGEISTACTDCKGRGVAVDEKRSKLHGVPVMKICSRCNGNRYSRVPTTLARSIVEKYVPDLTNYQWYSGYADVINLLVTKCWQEEAYAERKIREVTR</sequence>
<dbReference type="Proteomes" id="UP000252003">
    <property type="component" value="Chromosome"/>
</dbReference>
<name>A0A7U5YHH5_SALDZ</name>
<dbReference type="RefSeq" id="WP_154714680.1">
    <property type="nucleotide sequence ID" value="NZ_CP029989.1"/>
</dbReference>
<dbReference type="AlphaFoldDB" id="A0A7U5YHH5"/>
<evidence type="ECO:0000256" key="2">
    <source>
        <dbReference type="ARBA" id="ARBA00023125"/>
    </source>
</evidence>
<accession>A0A7U5YHH5</accession>
<dbReference type="InterPro" id="IPR003222">
    <property type="entry name" value="Antitermntn"/>
</dbReference>
<evidence type="ECO:0000313" key="5">
    <source>
        <dbReference type="Proteomes" id="UP000252003"/>
    </source>
</evidence>
<dbReference type="Pfam" id="PF03589">
    <property type="entry name" value="Antiterm"/>
    <property type="match status" value="2"/>
</dbReference>
<reference evidence="4 5" key="1">
    <citation type="submission" date="2018-06" db="EMBL/GenBank/DDBJ databases">
        <title>Salmonella Enterica genomes from various sources.</title>
        <authorList>
            <person name="Nash J.H.E."/>
            <person name="Robertson J."/>
            <person name="Bessonov K."/>
        </authorList>
    </citation>
    <scope>NUCLEOTIDE SEQUENCE [LARGE SCALE GENOMIC DNA]</scope>
    <source>
        <strain evidence="4 5">SA20121591</strain>
    </source>
</reference>
<proteinExistence type="inferred from homology"/>
<organism evidence="4 5">
    <name type="scientific">Salmonella enterica subsp. diarizonae serovar 48:i:z</name>
    <dbReference type="NCBI Taxonomy" id="1192842"/>
    <lineage>
        <taxon>Bacteria</taxon>
        <taxon>Pseudomonadati</taxon>
        <taxon>Pseudomonadota</taxon>
        <taxon>Gammaproteobacteria</taxon>
        <taxon>Enterobacterales</taxon>
        <taxon>Enterobacteriaceae</taxon>
        <taxon>Salmonella</taxon>
    </lineage>
</organism>
<gene>
    <name evidence="4" type="ORF">DOE59_16515</name>
</gene>
<evidence type="ECO:0000256" key="1">
    <source>
        <dbReference type="ARBA" id="ARBA00023015"/>
    </source>
</evidence>
<evidence type="ECO:0000313" key="4">
    <source>
        <dbReference type="EMBL" id="AXC73025.1"/>
    </source>
</evidence>
<dbReference type="GO" id="GO:0003677">
    <property type="term" value="F:DNA binding"/>
    <property type="evidence" value="ECO:0007669"/>
    <property type="project" value="UniProtKB-KW"/>
</dbReference>
<protein>
    <submittedName>
        <fullName evidence="4">Antitermination protein</fullName>
    </submittedName>
</protein>
<keyword evidence="2" id="KW-0238">DNA-binding</keyword>
<keyword evidence="1" id="KW-0805">Transcription regulation</keyword>
<keyword evidence="3" id="KW-0804">Transcription</keyword>
<evidence type="ECO:0000256" key="3">
    <source>
        <dbReference type="ARBA" id="ARBA00023163"/>
    </source>
</evidence>
<dbReference type="SUPFAM" id="SSF57938">
    <property type="entry name" value="DnaJ/Hsp40 cysteine-rich domain"/>
    <property type="match status" value="1"/>
</dbReference>